<protein>
    <submittedName>
        <fullName evidence="2">Esterase family protein</fullName>
    </submittedName>
</protein>
<name>A0A9D1EP44_9FIRM</name>
<dbReference type="SUPFAM" id="SSF53474">
    <property type="entry name" value="alpha/beta-Hydrolases"/>
    <property type="match status" value="1"/>
</dbReference>
<keyword evidence="1" id="KW-0732">Signal</keyword>
<reference evidence="2" key="2">
    <citation type="journal article" date="2021" name="PeerJ">
        <title>Extensive microbial diversity within the chicken gut microbiome revealed by metagenomics and culture.</title>
        <authorList>
            <person name="Gilroy R."/>
            <person name="Ravi A."/>
            <person name="Getino M."/>
            <person name="Pursley I."/>
            <person name="Horton D.L."/>
            <person name="Alikhan N.F."/>
            <person name="Baker D."/>
            <person name="Gharbi K."/>
            <person name="Hall N."/>
            <person name="Watson M."/>
            <person name="Adriaenssens E.M."/>
            <person name="Foster-Nyarko E."/>
            <person name="Jarju S."/>
            <person name="Secka A."/>
            <person name="Antonio M."/>
            <person name="Oren A."/>
            <person name="Chaudhuri R.R."/>
            <person name="La Ragione R."/>
            <person name="Hildebrand F."/>
            <person name="Pallen M.J."/>
        </authorList>
    </citation>
    <scope>NUCLEOTIDE SEQUENCE</scope>
    <source>
        <strain evidence="2">CHK157-1446</strain>
    </source>
</reference>
<accession>A0A9D1EP44</accession>
<reference evidence="2" key="1">
    <citation type="submission" date="2020-10" db="EMBL/GenBank/DDBJ databases">
        <authorList>
            <person name="Gilroy R."/>
        </authorList>
    </citation>
    <scope>NUCLEOTIDE SEQUENCE</scope>
    <source>
        <strain evidence="2">CHK157-1446</strain>
    </source>
</reference>
<evidence type="ECO:0000313" key="3">
    <source>
        <dbReference type="Proteomes" id="UP000823982"/>
    </source>
</evidence>
<dbReference type="PANTHER" id="PTHR48098">
    <property type="entry name" value="ENTEROCHELIN ESTERASE-RELATED"/>
    <property type="match status" value="1"/>
</dbReference>
<dbReference type="Proteomes" id="UP000823982">
    <property type="component" value="Unassembled WGS sequence"/>
</dbReference>
<dbReference type="EMBL" id="DVIR01000056">
    <property type="protein sequence ID" value="HIS24905.1"/>
    <property type="molecule type" value="Genomic_DNA"/>
</dbReference>
<evidence type="ECO:0000313" key="2">
    <source>
        <dbReference type="EMBL" id="HIS24905.1"/>
    </source>
</evidence>
<dbReference type="InterPro" id="IPR029058">
    <property type="entry name" value="AB_hydrolase_fold"/>
</dbReference>
<organism evidence="2 3">
    <name type="scientific">Candidatus Faeciplasma gallinarum</name>
    <dbReference type="NCBI Taxonomy" id="2840799"/>
    <lineage>
        <taxon>Bacteria</taxon>
        <taxon>Bacillati</taxon>
        <taxon>Bacillota</taxon>
        <taxon>Clostridia</taxon>
        <taxon>Eubacteriales</taxon>
        <taxon>Oscillospiraceae</taxon>
        <taxon>Oscillospiraceae incertae sedis</taxon>
        <taxon>Candidatus Faeciplasma</taxon>
    </lineage>
</organism>
<comment type="caution">
    <text evidence="2">The sequence shown here is derived from an EMBL/GenBank/DDBJ whole genome shotgun (WGS) entry which is preliminary data.</text>
</comment>
<gene>
    <name evidence="2" type="ORF">IAD01_05830</name>
</gene>
<feature type="chain" id="PRO_5039330083" evidence="1">
    <location>
        <begin position="25"/>
        <end position="308"/>
    </location>
</feature>
<dbReference type="PROSITE" id="PS51257">
    <property type="entry name" value="PROKAR_LIPOPROTEIN"/>
    <property type="match status" value="1"/>
</dbReference>
<dbReference type="InterPro" id="IPR050583">
    <property type="entry name" value="Mycobacterial_A85_antigen"/>
</dbReference>
<sequence>MKRLTKAALSMGLCALILAGCASKEEPEPKEPILITPDEYMAQMQEQVVNRTPSLATENMFGTDYGTIEKVSYYSTTLEKDRNVNVLLPAGYDEDERYPVLYILHGYWGTEDSMVYGNDKTVENVGNAIANGEAKPMIVVFPYIFASKDMDVVDAMNDVSNAAYDNFINDLVTDLMPFIEDNYSIATGPENTAITGFSMGGRESLYIGFTRPDLFGYVGAVCPAPGTCPGLIAEDDFTFEGKDNAPWLLMITAGSNDGVVGTVPYGYNDILNNNNVTHIWQVIDNGGHDQSTVTPHMYNFIRMIFKAE</sequence>
<feature type="signal peptide" evidence="1">
    <location>
        <begin position="1"/>
        <end position="24"/>
    </location>
</feature>
<evidence type="ECO:0000256" key="1">
    <source>
        <dbReference type="SAM" id="SignalP"/>
    </source>
</evidence>
<dbReference type="Gene3D" id="3.40.50.1820">
    <property type="entry name" value="alpha/beta hydrolase"/>
    <property type="match status" value="1"/>
</dbReference>
<proteinExistence type="predicted"/>
<dbReference type="Pfam" id="PF00756">
    <property type="entry name" value="Esterase"/>
    <property type="match status" value="1"/>
</dbReference>
<dbReference type="AlphaFoldDB" id="A0A9D1EP44"/>
<dbReference type="InterPro" id="IPR000801">
    <property type="entry name" value="Esterase-like"/>
</dbReference>